<comment type="caution">
    <text evidence="2">The sequence shown here is derived from an EMBL/GenBank/DDBJ whole genome shotgun (WGS) entry which is preliminary data.</text>
</comment>
<sequence length="189" mass="21665">MPLFVIMVFGQFYKYSNYLNWGGFNWDSLFIFIKYFGAATVLIILSIYGAVGLKVLLTNIERRAKTNGNLVKIDDIENKNSESISYLFTYIIPFVFQDLSSVINVFSVTMLLVVTFLIYSNSSMLLINPTISMRYSLYMIEYTDSDEGKKKKGMIISRNKFLEEDDQVKIKKIGHRLFFAVDIGGNDAS</sequence>
<dbReference type="EMBL" id="PKPZ01000052">
    <property type="protein sequence ID" value="RPB31641.1"/>
    <property type="molecule type" value="Genomic_DNA"/>
</dbReference>
<accession>A0AAX1XFM9</accession>
<evidence type="ECO:0000256" key="1">
    <source>
        <dbReference type="SAM" id="Phobius"/>
    </source>
</evidence>
<keyword evidence="1" id="KW-0812">Transmembrane</keyword>
<protein>
    <submittedName>
        <fullName evidence="2">Uncharacterized protein</fullName>
    </submittedName>
</protein>
<feature type="transmembrane region" description="Helical" evidence="1">
    <location>
        <begin position="29"/>
        <end position="57"/>
    </location>
</feature>
<keyword evidence="1" id="KW-0472">Membrane</keyword>
<feature type="transmembrane region" description="Helical" evidence="1">
    <location>
        <begin position="102"/>
        <end position="127"/>
    </location>
</feature>
<dbReference type="AlphaFoldDB" id="A0AAX1XFM9"/>
<organism evidence="2 3">
    <name type="scientific">Vibrio diabolicus</name>
    <dbReference type="NCBI Taxonomy" id="50719"/>
    <lineage>
        <taxon>Bacteria</taxon>
        <taxon>Pseudomonadati</taxon>
        <taxon>Pseudomonadota</taxon>
        <taxon>Gammaproteobacteria</taxon>
        <taxon>Vibrionales</taxon>
        <taxon>Vibrionaceae</taxon>
        <taxon>Vibrio</taxon>
        <taxon>Vibrio diabolicus subgroup</taxon>
    </lineage>
</organism>
<evidence type="ECO:0000313" key="3">
    <source>
        <dbReference type="Proteomes" id="UP000283878"/>
    </source>
</evidence>
<gene>
    <name evidence="2" type="ORF">CYQ91_24290</name>
</gene>
<proteinExistence type="predicted"/>
<keyword evidence="1" id="KW-1133">Transmembrane helix</keyword>
<reference evidence="2 3" key="1">
    <citation type="journal article" date="2018" name="AMB Express">
        <title>Occurrence and significance of pathogenicity and fitness islands in environmental vibrios.</title>
        <authorList>
            <person name="Klein S."/>
            <person name="Pipes S."/>
            <person name="Lovell C.R."/>
        </authorList>
    </citation>
    <scope>NUCLEOTIDE SEQUENCE [LARGE SCALE GENOMIC DNA]</scope>
    <source>
        <strain evidence="2 3">JBS-8-11-1</strain>
    </source>
</reference>
<dbReference type="Proteomes" id="UP000283878">
    <property type="component" value="Unassembled WGS sequence"/>
</dbReference>
<name>A0AAX1XFM9_9VIBR</name>
<evidence type="ECO:0000313" key="2">
    <source>
        <dbReference type="EMBL" id="RPB31641.1"/>
    </source>
</evidence>